<reference evidence="4" key="1">
    <citation type="submission" date="2016-12" db="EMBL/GenBank/DDBJ databases">
        <authorList>
            <person name="Meng X."/>
        </authorList>
    </citation>
    <scope>NUCLEOTIDE SEQUENCE [LARGE SCALE GENOMIC DNA]</scope>
    <source>
        <strain evidence="4">DSM 19116</strain>
    </source>
</reference>
<accession>A0A1Q5Q025</accession>
<evidence type="ECO:0000313" key="3">
    <source>
        <dbReference type="EMBL" id="OKL53224.1"/>
    </source>
</evidence>
<dbReference type="Pfam" id="PF13828">
    <property type="entry name" value="DUF4190"/>
    <property type="match status" value="1"/>
</dbReference>
<keyword evidence="4" id="KW-1185">Reference proteome</keyword>
<keyword evidence="1" id="KW-1133">Transmembrane helix</keyword>
<dbReference type="RefSeq" id="WP_073717304.1">
    <property type="nucleotide sequence ID" value="NZ_MQVR01000076.1"/>
</dbReference>
<sequence>MTRQPSSSDPVDLVFPGTEEIDQSAVFSGPGYRAPKIPTEPTAITALVLSLLFFVPFLPLLGVGFGIVGLRRCADRRRNGHGLAVAGIVIGAVVSAIQLMVFVLYSLGQ</sequence>
<dbReference type="AlphaFoldDB" id="A0A1Q5Q025"/>
<evidence type="ECO:0000259" key="2">
    <source>
        <dbReference type="Pfam" id="PF13828"/>
    </source>
</evidence>
<dbReference type="EMBL" id="MQVR01000076">
    <property type="protein sequence ID" value="OKL53224.1"/>
    <property type="molecule type" value="Genomic_DNA"/>
</dbReference>
<dbReference type="InterPro" id="IPR025241">
    <property type="entry name" value="DUF4190"/>
</dbReference>
<proteinExistence type="predicted"/>
<feature type="transmembrane region" description="Helical" evidence="1">
    <location>
        <begin position="82"/>
        <end position="107"/>
    </location>
</feature>
<gene>
    <name evidence="3" type="ORF">BSZ39_10595</name>
</gene>
<keyword evidence="1" id="KW-0472">Membrane</keyword>
<dbReference type="Proteomes" id="UP000185628">
    <property type="component" value="Unassembled WGS sequence"/>
</dbReference>
<evidence type="ECO:0000256" key="1">
    <source>
        <dbReference type="SAM" id="Phobius"/>
    </source>
</evidence>
<feature type="domain" description="DUF4190" evidence="2">
    <location>
        <begin position="43"/>
        <end position="97"/>
    </location>
</feature>
<evidence type="ECO:0000313" key="4">
    <source>
        <dbReference type="Proteomes" id="UP000185628"/>
    </source>
</evidence>
<dbReference type="OrthoDB" id="3260983at2"/>
<protein>
    <recommendedName>
        <fullName evidence="2">DUF4190 domain-containing protein</fullName>
    </recommendedName>
</protein>
<name>A0A1Q5Q025_9ACTO</name>
<organism evidence="3 4">
    <name type="scientific">Bowdeniella nasicola</name>
    <dbReference type="NCBI Taxonomy" id="208480"/>
    <lineage>
        <taxon>Bacteria</taxon>
        <taxon>Bacillati</taxon>
        <taxon>Actinomycetota</taxon>
        <taxon>Actinomycetes</taxon>
        <taxon>Actinomycetales</taxon>
        <taxon>Actinomycetaceae</taxon>
        <taxon>Bowdeniella</taxon>
    </lineage>
</organism>
<keyword evidence="1" id="KW-0812">Transmembrane</keyword>
<feature type="transmembrane region" description="Helical" evidence="1">
    <location>
        <begin position="43"/>
        <end position="70"/>
    </location>
</feature>
<comment type="caution">
    <text evidence="3">The sequence shown here is derived from an EMBL/GenBank/DDBJ whole genome shotgun (WGS) entry which is preliminary data.</text>
</comment>